<evidence type="ECO:0000313" key="2">
    <source>
        <dbReference type="Proteomes" id="UP000481037"/>
    </source>
</evidence>
<accession>A0A6L5QC36</accession>
<reference evidence="1 2" key="1">
    <citation type="submission" date="2019-11" db="EMBL/GenBank/DDBJ databases">
        <title>Novel species isolated from a subtropical stream in China.</title>
        <authorList>
            <person name="Lu H."/>
        </authorList>
    </citation>
    <scope>NUCLEOTIDE SEQUENCE [LARGE SCALE GENOMIC DNA]</scope>
    <source>
        <strain evidence="1 2">FT25W</strain>
    </source>
</reference>
<dbReference type="Proteomes" id="UP000481037">
    <property type="component" value="Unassembled WGS sequence"/>
</dbReference>
<keyword evidence="2" id="KW-1185">Reference proteome</keyword>
<dbReference type="RefSeq" id="WP_154369565.1">
    <property type="nucleotide sequence ID" value="NZ_WKJM01000003.1"/>
</dbReference>
<gene>
    <name evidence="1" type="ORF">GJ697_05895</name>
</gene>
<name>A0A6L5QC36_9BURK</name>
<dbReference type="AlphaFoldDB" id="A0A6L5QC36"/>
<proteinExistence type="predicted"/>
<comment type="caution">
    <text evidence="1">The sequence shown here is derived from an EMBL/GenBank/DDBJ whole genome shotgun (WGS) entry which is preliminary data.</text>
</comment>
<sequence length="436" mass="47998">MFVEVTLGGYTSGWEFAGSEKFQSWTKSRPWQGDGGICVIRTGEVGPIDELVHSVSKNIRGMNGTDRPVAIRLIECGGINGTPFQALLCALELAPTLSVFDARSYIRERLLDRPTVFILKESDLVPPSAWEEFVALIEHYRKQTVPICALIFDKSASVHVEPTCDFTIGRCLHHVLTNATTSPVDLVWSAYVHLRVYWESAGSMGRAIAIGEFIAGLSAGDDERLEELLQEFALLMSKHPSFPMLSRIILEVDAGGNIPANVIHELVEKGLMWRPAGTHSPRVVPWAARALLKTASLKGREVGNLRHSLVCSPLAAEILALCLQTEQFVRSRLHNRGNLERLSADSKASAAHTRFSSGAETAIVYPNAHPSPPSRAEDIWVFASLGELFGCCPSVAVSDLDREVLYLRNGIAHGHYVGWHQVKMALKQIRRSAALY</sequence>
<organism evidence="1 2">
    <name type="scientific">Duganella alba</name>
    <dbReference type="NCBI Taxonomy" id="2666081"/>
    <lineage>
        <taxon>Bacteria</taxon>
        <taxon>Pseudomonadati</taxon>
        <taxon>Pseudomonadota</taxon>
        <taxon>Betaproteobacteria</taxon>
        <taxon>Burkholderiales</taxon>
        <taxon>Oxalobacteraceae</taxon>
        <taxon>Telluria group</taxon>
        <taxon>Duganella</taxon>
    </lineage>
</organism>
<dbReference type="EMBL" id="WKJM01000003">
    <property type="protein sequence ID" value="MRX07363.1"/>
    <property type="molecule type" value="Genomic_DNA"/>
</dbReference>
<protein>
    <submittedName>
        <fullName evidence="1">Uncharacterized protein</fullName>
    </submittedName>
</protein>
<evidence type="ECO:0000313" key="1">
    <source>
        <dbReference type="EMBL" id="MRX07363.1"/>
    </source>
</evidence>